<dbReference type="PANTHER" id="PTHR31901">
    <property type="entry name" value="GH3 DOMAIN-CONTAINING PROTEIN"/>
    <property type="match status" value="1"/>
</dbReference>
<dbReference type="Proteomes" id="UP000242715">
    <property type="component" value="Unassembled WGS sequence"/>
</dbReference>
<evidence type="ECO:0000313" key="1">
    <source>
        <dbReference type="EMBL" id="GAU31557.1"/>
    </source>
</evidence>
<protein>
    <submittedName>
        <fullName evidence="1">Uncharacterized protein</fullName>
    </submittedName>
</protein>
<keyword evidence="2" id="KW-1185">Reference proteome</keyword>
<dbReference type="PANTHER" id="PTHR31901:SF44">
    <property type="entry name" value="INDOLE-3-ACETIC ACID-AMIDO SYNTHETASE GH3.6-RELATED"/>
    <property type="match status" value="1"/>
</dbReference>
<name>A0A2Z6NNS7_TRISU</name>
<reference evidence="2" key="1">
    <citation type="journal article" date="2017" name="Front. Plant Sci.">
        <title>Climate Clever Clovers: New Paradigm to Reduce the Environmental Footprint of Ruminants by Breeding Low Methanogenic Forages Utilizing Haplotype Variation.</title>
        <authorList>
            <person name="Kaur P."/>
            <person name="Appels R."/>
            <person name="Bayer P.E."/>
            <person name="Keeble-Gagnere G."/>
            <person name="Wang J."/>
            <person name="Hirakawa H."/>
            <person name="Shirasawa K."/>
            <person name="Vercoe P."/>
            <person name="Stefanova K."/>
            <person name="Durmic Z."/>
            <person name="Nichols P."/>
            <person name="Revell C."/>
            <person name="Isobe S.N."/>
            <person name="Edwards D."/>
            <person name="Erskine W."/>
        </authorList>
    </citation>
    <scope>NUCLEOTIDE SEQUENCE [LARGE SCALE GENOMIC DNA]</scope>
    <source>
        <strain evidence="2">cv. Daliak</strain>
    </source>
</reference>
<dbReference type="GO" id="GO:0016881">
    <property type="term" value="F:acid-amino acid ligase activity"/>
    <property type="evidence" value="ECO:0007669"/>
    <property type="project" value="TreeGrafter"/>
</dbReference>
<dbReference type="InterPro" id="IPR004993">
    <property type="entry name" value="GH3"/>
</dbReference>
<evidence type="ECO:0000313" key="2">
    <source>
        <dbReference type="Proteomes" id="UP000242715"/>
    </source>
</evidence>
<sequence>MKQYYQKLKFYAGEDVPILGRDYFASECCVGLNLDITQLPETTRFIILPTFAYFEIPSISEE</sequence>
<gene>
    <name evidence="1" type="ORF">TSUD_333330</name>
</gene>
<dbReference type="GO" id="GO:0005737">
    <property type="term" value="C:cytoplasm"/>
    <property type="evidence" value="ECO:0007669"/>
    <property type="project" value="TreeGrafter"/>
</dbReference>
<accession>A0A2Z6NNS7</accession>
<organism evidence="1 2">
    <name type="scientific">Trifolium subterraneum</name>
    <name type="common">Subterranean clover</name>
    <dbReference type="NCBI Taxonomy" id="3900"/>
    <lineage>
        <taxon>Eukaryota</taxon>
        <taxon>Viridiplantae</taxon>
        <taxon>Streptophyta</taxon>
        <taxon>Embryophyta</taxon>
        <taxon>Tracheophyta</taxon>
        <taxon>Spermatophyta</taxon>
        <taxon>Magnoliopsida</taxon>
        <taxon>eudicotyledons</taxon>
        <taxon>Gunneridae</taxon>
        <taxon>Pentapetalae</taxon>
        <taxon>rosids</taxon>
        <taxon>fabids</taxon>
        <taxon>Fabales</taxon>
        <taxon>Fabaceae</taxon>
        <taxon>Papilionoideae</taxon>
        <taxon>50 kb inversion clade</taxon>
        <taxon>NPAAA clade</taxon>
        <taxon>Hologalegina</taxon>
        <taxon>IRL clade</taxon>
        <taxon>Trifolieae</taxon>
        <taxon>Trifolium</taxon>
    </lineage>
</organism>
<dbReference type="EMBL" id="DF973459">
    <property type="protein sequence ID" value="GAU31557.1"/>
    <property type="molecule type" value="Genomic_DNA"/>
</dbReference>
<dbReference type="AlphaFoldDB" id="A0A2Z6NNS7"/>
<proteinExistence type="predicted"/>
<dbReference type="OrthoDB" id="10004661at2759"/>